<dbReference type="OrthoDB" id="10258046at2759"/>
<dbReference type="EMBL" id="SNRW01036383">
    <property type="protein sequence ID" value="KAA6354408.1"/>
    <property type="molecule type" value="Genomic_DNA"/>
</dbReference>
<protein>
    <submittedName>
        <fullName evidence="1">Uncharacterized protein</fullName>
    </submittedName>
</protein>
<organism evidence="1 2">
    <name type="scientific">Streblomastix strix</name>
    <dbReference type="NCBI Taxonomy" id="222440"/>
    <lineage>
        <taxon>Eukaryota</taxon>
        <taxon>Metamonada</taxon>
        <taxon>Preaxostyla</taxon>
        <taxon>Oxymonadida</taxon>
        <taxon>Streblomastigidae</taxon>
        <taxon>Streblomastix</taxon>
    </lineage>
</organism>
<sequence>MTKETQYEPTEAVLADFENARKFANKTHKKDVDWVLTRTSLTESFDDFFFNYIYVIVASGFRALTAARITQKLNDCHGDLEQMRKIFRNEQKIQAINTVWQKRGEWKTIRKTLTNVDSLKQFPRIGDIVKYHLARNIGLISCGKPDLHLVRYCEAHKISDPHQLINGISKKTGIIPGAADFMLWVWLSHSRGTKENACCNSEFILR</sequence>
<evidence type="ECO:0000313" key="1">
    <source>
        <dbReference type="EMBL" id="KAA6354408.1"/>
    </source>
</evidence>
<evidence type="ECO:0000313" key="2">
    <source>
        <dbReference type="Proteomes" id="UP000324800"/>
    </source>
</evidence>
<comment type="caution">
    <text evidence="1">The sequence shown here is derived from an EMBL/GenBank/DDBJ whole genome shotgun (WGS) entry which is preliminary data.</text>
</comment>
<proteinExistence type="predicted"/>
<dbReference type="Proteomes" id="UP000324800">
    <property type="component" value="Unassembled WGS sequence"/>
</dbReference>
<reference evidence="1 2" key="1">
    <citation type="submission" date="2019-03" db="EMBL/GenBank/DDBJ databases">
        <title>Single cell metagenomics reveals metabolic interactions within the superorganism composed of flagellate Streblomastix strix and complex community of Bacteroidetes bacteria on its surface.</title>
        <authorList>
            <person name="Treitli S.C."/>
            <person name="Kolisko M."/>
            <person name="Husnik F."/>
            <person name="Keeling P."/>
            <person name="Hampl V."/>
        </authorList>
    </citation>
    <scope>NUCLEOTIDE SEQUENCE [LARGE SCALE GENOMIC DNA]</scope>
    <source>
        <strain evidence="1">ST1C</strain>
    </source>
</reference>
<accession>A0A5J4T867</accession>
<dbReference type="AlphaFoldDB" id="A0A5J4T867"/>
<name>A0A5J4T867_9EUKA</name>
<gene>
    <name evidence="1" type="ORF">EZS28_050065</name>
</gene>